<comment type="cofactor">
    <cofactor evidence="1">
        <name>FAD</name>
        <dbReference type="ChEBI" id="CHEBI:57692"/>
    </cofactor>
</comment>
<name>A0ABZ2I4V1_9HYPH</name>
<dbReference type="PROSITE" id="PS51387">
    <property type="entry name" value="FAD_PCMH"/>
    <property type="match status" value="1"/>
</dbReference>
<dbReference type="PANTHER" id="PTHR42973">
    <property type="entry name" value="BINDING OXIDOREDUCTASE, PUTATIVE (AFU_ORTHOLOGUE AFUA_1G17690)-RELATED"/>
    <property type="match status" value="1"/>
</dbReference>
<dbReference type="Gene3D" id="3.40.462.20">
    <property type="match status" value="1"/>
</dbReference>
<keyword evidence="5" id="KW-0560">Oxidoreductase</keyword>
<dbReference type="InterPro" id="IPR036661">
    <property type="entry name" value="Luciferase-like_sf"/>
</dbReference>
<dbReference type="InterPro" id="IPR050416">
    <property type="entry name" value="FAD-linked_Oxidoreductase"/>
</dbReference>
<dbReference type="Pfam" id="PF00296">
    <property type="entry name" value="Bac_luciferase"/>
    <property type="match status" value="1"/>
</dbReference>
<dbReference type="Pfam" id="PF08031">
    <property type="entry name" value="BBE"/>
    <property type="match status" value="1"/>
</dbReference>
<dbReference type="Gene3D" id="3.20.20.30">
    <property type="entry name" value="Luciferase-like domain"/>
    <property type="match status" value="1"/>
</dbReference>
<dbReference type="Gene3D" id="3.30.465.10">
    <property type="match status" value="1"/>
</dbReference>
<evidence type="ECO:0000313" key="7">
    <source>
        <dbReference type="EMBL" id="WWT32167.1"/>
    </source>
</evidence>
<gene>
    <name evidence="7" type="ORF">V6617_14290</name>
</gene>
<accession>A0ABZ2I4V1</accession>
<dbReference type="InterPro" id="IPR016167">
    <property type="entry name" value="FAD-bd_PCMH_sub1"/>
</dbReference>
<proteinExistence type="inferred from homology"/>
<dbReference type="InterPro" id="IPR006094">
    <property type="entry name" value="Oxid_FAD_bind_N"/>
</dbReference>
<evidence type="ECO:0000256" key="2">
    <source>
        <dbReference type="ARBA" id="ARBA00005466"/>
    </source>
</evidence>
<dbReference type="EMBL" id="CP146275">
    <property type="protein sequence ID" value="WWT32167.1"/>
    <property type="molecule type" value="Genomic_DNA"/>
</dbReference>
<keyword evidence="3" id="KW-0285">Flavoprotein</keyword>
<feature type="domain" description="FAD-binding PCMH-type" evidence="6">
    <location>
        <begin position="346"/>
        <end position="517"/>
    </location>
</feature>
<dbReference type="Proteomes" id="UP001369958">
    <property type="component" value="Chromosome"/>
</dbReference>
<keyword evidence="8" id="KW-1185">Reference proteome</keyword>
<dbReference type="SUPFAM" id="SSF56176">
    <property type="entry name" value="FAD-binding/transporter-associated domain-like"/>
    <property type="match status" value="1"/>
</dbReference>
<evidence type="ECO:0000259" key="6">
    <source>
        <dbReference type="PROSITE" id="PS51387"/>
    </source>
</evidence>
<dbReference type="Gene3D" id="3.30.43.10">
    <property type="entry name" value="Uridine Diphospho-n-acetylenolpyruvylglucosamine Reductase, domain 2"/>
    <property type="match status" value="1"/>
</dbReference>
<protein>
    <submittedName>
        <fullName evidence="7">LLM class flavin-dependent oxidoreductase</fullName>
    </submittedName>
</protein>
<dbReference type="PROSITE" id="PS00862">
    <property type="entry name" value="OX2_COVAL_FAD"/>
    <property type="match status" value="1"/>
</dbReference>
<evidence type="ECO:0000313" key="8">
    <source>
        <dbReference type="Proteomes" id="UP001369958"/>
    </source>
</evidence>
<organism evidence="7 8">
    <name type="scientific">Pelagibacterium nitratireducens</name>
    <dbReference type="NCBI Taxonomy" id="1046114"/>
    <lineage>
        <taxon>Bacteria</taxon>
        <taxon>Pseudomonadati</taxon>
        <taxon>Pseudomonadota</taxon>
        <taxon>Alphaproteobacteria</taxon>
        <taxon>Hyphomicrobiales</taxon>
        <taxon>Devosiaceae</taxon>
        <taxon>Pelagibacterium</taxon>
    </lineage>
</organism>
<dbReference type="InterPro" id="IPR011251">
    <property type="entry name" value="Luciferase-like_dom"/>
</dbReference>
<dbReference type="Pfam" id="PF01565">
    <property type="entry name" value="FAD_binding_4"/>
    <property type="match status" value="1"/>
</dbReference>
<reference evidence="7 8" key="1">
    <citation type="submission" date="2024-02" db="EMBL/GenBank/DDBJ databases">
        <title>Complete genome sequence of Pelagibacterium nitratireducens ZH15.</title>
        <authorList>
            <person name="Zhao L.H."/>
        </authorList>
    </citation>
    <scope>NUCLEOTIDE SEQUENCE [LARGE SCALE GENOMIC DNA]</scope>
    <source>
        <strain evidence="7 8">ZH15</strain>
    </source>
</reference>
<dbReference type="InterPro" id="IPR016166">
    <property type="entry name" value="FAD-bd_PCMH"/>
</dbReference>
<evidence type="ECO:0000256" key="4">
    <source>
        <dbReference type="ARBA" id="ARBA00022827"/>
    </source>
</evidence>
<dbReference type="PANTHER" id="PTHR42973:SF39">
    <property type="entry name" value="FAD-BINDING PCMH-TYPE DOMAIN-CONTAINING PROTEIN"/>
    <property type="match status" value="1"/>
</dbReference>
<dbReference type="InterPro" id="IPR016169">
    <property type="entry name" value="FAD-bd_PCMH_sub2"/>
</dbReference>
<evidence type="ECO:0000256" key="1">
    <source>
        <dbReference type="ARBA" id="ARBA00001974"/>
    </source>
</evidence>
<dbReference type="SUPFAM" id="SSF51679">
    <property type="entry name" value="Bacterial luciferase-like"/>
    <property type="match status" value="1"/>
</dbReference>
<evidence type="ECO:0000256" key="3">
    <source>
        <dbReference type="ARBA" id="ARBA00022630"/>
    </source>
</evidence>
<sequence length="758" mass="80318">MPDYGHELMFGTFTTPSAKDPQHAVAIAQVAEAAGLDAVTIQDHPYNSDFLDTYTLLTWIAAKTSRIRVAANVTNLPLRPPVVLAKAAASIDLLSGGRFEMGLGAGGFGDAIKAAGGRDLTAGQRVDALEEAIGIMRSIWDTSRAGLKHEGEHYQINGLRRGPRPAHEIGIWLGAYKPRMLRITGAKADGWLPSWDYLKSPTMVESNAMIDEAARAAGRQPSDIKRLLNFGRPAILSANGGFLQGPVRQWVEQLSELILEHGFSGFFFGGDDPDLLRAIGEEIAPEVRSVVSRARAGSGVVAPRPSAVLSKRMEGIDYDGLPPALADRAIEPGDFRYEGVRHSYIWSGRPGLVIKPETAEEVSAAVLYARKQDVPLSVRSGGHGISGRSTNRGGIIIDLGSMNAIEVLDAQSGLVRLGAGARWSEVAAKLGEHGLAMSSGDYGGVGVGGLATAGGLGYLARKFGLTIDHVAAAEIVLADGRIVRADKDNEPDLLWAIRGAGGNFGIVTSFELEAYPLGNVIQAVQVFDGSDMAGVLERWGALVEASPRELTSFLMAVPGRADQGPLAQAISVYAGEDADAAAEAINALGEAGPILDQRAYLTPYAGVVAHPGGEHRGGSAVIRSGLVDHITPEVAARANGLLAAGAANLLQIRSVGGAVNDVAADAMAYPHRTQNFSLTAAGSRGRAELLDGQWGDLRPLLKGMYLNFETDTHPDRLVEAFPEPTLSRLRALKRRYDPDNVFNLNFAIEPQESIRAAS</sequence>
<dbReference type="InterPro" id="IPR036318">
    <property type="entry name" value="FAD-bd_PCMH-like_sf"/>
</dbReference>
<dbReference type="InterPro" id="IPR006093">
    <property type="entry name" value="Oxy_OxRdtase_FAD_BS"/>
</dbReference>
<evidence type="ECO:0000256" key="5">
    <source>
        <dbReference type="ARBA" id="ARBA00023002"/>
    </source>
</evidence>
<comment type="similarity">
    <text evidence="2">Belongs to the oxygen-dependent FAD-linked oxidoreductase family.</text>
</comment>
<dbReference type="RefSeq" id="WP_338607630.1">
    <property type="nucleotide sequence ID" value="NZ_CP146275.1"/>
</dbReference>
<keyword evidence="4" id="KW-0274">FAD</keyword>
<dbReference type="InterPro" id="IPR012951">
    <property type="entry name" value="BBE"/>
</dbReference>